<evidence type="ECO:0000313" key="3">
    <source>
        <dbReference type="Proteomes" id="UP000499080"/>
    </source>
</evidence>
<evidence type="ECO:0000313" key="2">
    <source>
        <dbReference type="EMBL" id="GBL82642.1"/>
    </source>
</evidence>
<feature type="compositionally biased region" description="Low complexity" evidence="1">
    <location>
        <begin position="1"/>
        <end position="16"/>
    </location>
</feature>
<feature type="region of interest" description="Disordered" evidence="1">
    <location>
        <begin position="1"/>
        <end position="34"/>
    </location>
</feature>
<proteinExistence type="predicted"/>
<comment type="caution">
    <text evidence="2">The sequence shown here is derived from an EMBL/GenBank/DDBJ whole genome shotgun (WGS) entry which is preliminary data.</text>
</comment>
<dbReference type="EMBL" id="BGPR01000029">
    <property type="protein sequence ID" value="GBL82642.1"/>
    <property type="molecule type" value="Genomic_DNA"/>
</dbReference>
<organism evidence="2 3">
    <name type="scientific">Araneus ventricosus</name>
    <name type="common">Orbweaver spider</name>
    <name type="synonym">Epeira ventricosa</name>
    <dbReference type="NCBI Taxonomy" id="182803"/>
    <lineage>
        <taxon>Eukaryota</taxon>
        <taxon>Metazoa</taxon>
        <taxon>Ecdysozoa</taxon>
        <taxon>Arthropoda</taxon>
        <taxon>Chelicerata</taxon>
        <taxon>Arachnida</taxon>
        <taxon>Araneae</taxon>
        <taxon>Araneomorphae</taxon>
        <taxon>Entelegynae</taxon>
        <taxon>Araneoidea</taxon>
        <taxon>Araneidae</taxon>
        <taxon>Araneus</taxon>
    </lineage>
</organism>
<gene>
    <name evidence="2" type="ORF">AVEN_263716_1</name>
</gene>
<protein>
    <submittedName>
        <fullName evidence="2">Uncharacterized protein</fullName>
    </submittedName>
</protein>
<accession>A0A4Y2ARQ0</accession>
<dbReference type="AlphaFoldDB" id="A0A4Y2ARQ0"/>
<dbReference type="Proteomes" id="UP000499080">
    <property type="component" value="Unassembled WGS sequence"/>
</dbReference>
<name>A0A4Y2ARQ0_ARAVE</name>
<reference evidence="2 3" key="1">
    <citation type="journal article" date="2019" name="Sci. Rep.">
        <title>Orb-weaving spider Araneus ventricosus genome elucidates the spidroin gene catalogue.</title>
        <authorList>
            <person name="Kono N."/>
            <person name="Nakamura H."/>
            <person name="Ohtoshi R."/>
            <person name="Moran D.A.P."/>
            <person name="Shinohara A."/>
            <person name="Yoshida Y."/>
            <person name="Fujiwara M."/>
            <person name="Mori M."/>
            <person name="Tomita M."/>
            <person name="Arakawa K."/>
        </authorList>
    </citation>
    <scope>NUCLEOTIDE SEQUENCE [LARGE SCALE GENOMIC DNA]</scope>
</reference>
<sequence length="91" mass="9826">MAARGAASEPPRAALLPPAPATPRPSLSPSDPYAGHFSITRDAISVSSKKYIINYSSPVDSMNTGERINCASCKLIKIRNPEYSLFKKPHI</sequence>
<keyword evidence="3" id="KW-1185">Reference proteome</keyword>
<evidence type="ECO:0000256" key="1">
    <source>
        <dbReference type="SAM" id="MobiDB-lite"/>
    </source>
</evidence>